<feature type="compositionally biased region" description="Basic and acidic residues" evidence="1">
    <location>
        <begin position="33"/>
        <end position="44"/>
    </location>
</feature>
<keyword evidence="3" id="KW-1185">Reference proteome</keyword>
<gene>
    <name evidence="2" type="ORF">V565_187210</name>
</gene>
<name>A0A074RHS0_9AGAM</name>
<protein>
    <submittedName>
        <fullName evidence="2">Fungal-specific transcription factor domain protein</fullName>
    </submittedName>
</protein>
<feature type="compositionally biased region" description="Polar residues" evidence="1">
    <location>
        <begin position="17"/>
        <end position="32"/>
    </location>
</feature>
<dbReference type="InterPro" id="IPR021858">
    <property type="entry name" value="Fun_TF"/>
</dbReference>
<organism evidence="2 3">
    <name type="scientific">Rhizoctonia solani 123E</name>
    <dbReference type="NCBI Taxonomy" id="1423351"/>
    <lineage>
        <taxon>Eukaryota</taxon>
        <taxon>Fungi</taxon>
        <taxon>Dikarya</taxon>
        <taxon>Basidiomycota</taxon>
        <taxon>Agaricomycotina</taxon>
        <taxon>Agaricomycetes</taxon>
        <taxon>Cantharellales</taxon>
        <taxon>Ceratobasidiaceae</taxon>
        <taxon>Rhizoctonia</taxon>
    </lineage>
</organism>
<dbReference type="Pfam" id="PF11951">
    <property type="entry name" value="Fungal_trans_2"/>
    <property type="match status" value="1"/>
</dbReference>
<accession>A0A074RHS0</accession>
<evidence type="ECO:0000313" key="2">
    <source>
        <dbReference type="EMBL" id="KEP46661.1"/>
    </source>
</evidence>
<feature type="region of interest" description="Disordered" evidence="1">
    <location>
        <begin position="212"/>
        <end position="254"/>
    </location>
</feature>
<reference evidence="2 3" key="1">
    <citation type="submission" date="2013-12" db="EMBL/GenBank/DDBJ databases">
        <authorList>
            <person name="Cubeta M."/>
            <person name="Pakala S."/>
            <person name="Fedorova N."/>
            <person name="Thomas E."/>
            <person name="Dean R."/>
            <person name="Jabaji S."/>
            <person name="Neate S."/>
            <person name="Toda T."/>
            <person name="Tavantzis S."/>
            <person name="Vilgalys R."/>
            <person name="Bharathan N."/>
            <person name="Pakala S."/>
            <person name="Losada L.S."/>
            <person name="Zafar N."/>
            <person name="Nierman W."/>
        </authorList>
    </citation>
    <scope>NUCLEOTIDE SEQUENCE [LARGE SCALE GENOMIC DNA]</scope>
    <source>
        <strain evidence="2 3">123E</strain>
    </source>
</reference>
<sequence length="649" mass="72009">MAAHGYWRCTDSKSDPQEQTNRASYAISSSWKEQNHLISPREDADPTTTMCDVSNSTHPAAAPIHQHRPISPADWTFYPPERNFSEEIIDWSSHRVFVSANGYPSIEEPGNFSSPGLGAGSLDPFSYQATVLDEYPSPSLNLPPQHEPVESLPVALTHPHVINAHGQFKISQELHSTSQDEQYYMGSARPAFGMSYGQSSLYQALLSLEYTSDDSTTHSPTSHDSSTGSPSTTQTQPTTGNILEPADMEDDPEGIEGAICGVLPLDSGVESNSLPFVLQSYAIWMKINMFDPSRKTDMFKDAIVRRYVGSAQSRLRTILTANLMRAVIVLDATYKPMLAMLTDGIRQSLVQLNNSTVPVSWDSALTVFSPLHCTLELNIFFLSGPLLEALQVMSEIASVLRRVCSDPTSQYIHLPSLLDHPDSNVRGYPAIDILYSMLTGLPTQLKYDATSRRKPNVSEDAEPIGTWLIGQPSEITLVLARISSLHDEFGVDVDPCIIEEIESDIRDFKPDPGTSVDPSLTVMRLVVLEAWRQVGYINLYMRLCGESALGPRVRTAQRRLMDLIVNTKSGQRMNMHLSPSLGIAGLVATQPDERNLVLVRLQTLPHSRMDSFLNRGLQILQDVWMRTDSEGRPARWSDLRIATRRVVGI</sequence>
<dbReference type="EMBL" id="AZST01001000">
    <property type="protein sequence ID" value="KEP46661.1"/>
    <property type="molecule type" value="Genomic_DNA"/>
</dbReference>
<evidence type="ECO:0000313" key="3">
    <source>
        <dbReference type="Proteomes" id="UP000027456"/>
    </source>
</evidence>
<dbReference type="HOGENOM" id="CLU_018785_0_2_1"/>
<evidence type="ECO:0000256" key="1">
    <source>
        <dbReference type="SAM" id="MobiDB-lite"/>
    </source>
</evidence>
<proteinExistence type="predicted"/>
<dbReference type="Proteomes" id="UP000027456">
    <property type="component" value="Unassembled WGS sequence"/>
</dbReference>
<dbReference type="AlphaFoldDB" id="A0A074RHS0"/>
<feature type="region of interest" description="Disordered" evidence="1">
    <location>
        <begin position="1"/>
        <end position="51"/>
    </location>
</feature>
<feature type="compositionally biased region" description="Low complexity" evidence="1">
    <location>
        <begin position="213"/>
        <end position="240"/>
    </location>
</feature>
<comment type="caution">
    <text evidence="2">The sequence shown here is derived from an EMBL/GenBank/DDBJ whole genome shotgun (WGS) entry which is preliminary data.</text>
</comment>
<dbReference type="OrthoDB" id="3225791at2759"/>